<dbReference type="STRING" id="240015.ACP_0123"/>
<accession>C1F8J7</accession>
<evidence type="ECO:0000313" key="2">
    <source>
        <dbReference type="EMBL" id="ACO32636.1"/>
    </source>
</evidence>
<sequence length="322" mass="34393">MAGRFSLFRKLRGPLARLVKQDGTAMRGRGKWMAGLLLAASVAAGAQQQNGATPGAHAAFHAPGVQMPGSFVSQPGRFSQPGQAIFAPGHAVFTPGQSVFTPGQAIFPPGQAVFPQGQTVFPAGQEVFPPGNRIFPAPHVLTPFHSAPSTAMRRGGDRHHERDWDHDHDRYHYRHRDGEGYAVPYLFGSGYWLTSGDLGYMDDSEGMQTSAAPTSEPPLASSVTAQPTAPAPPSEDTYRPAYHAAASAPNVIQSQEPKLTVVMKDGTRKTMRNYALTPTTLIDLDAAATGREMKIPLEQVNVTATQRAAAREGLNFSVPKGG</sequence>
<dbReference type="AlphaFoldDB" id="C1F8J7"/>
<evidence type="ECO:0000256" key="1">
    <source>
        <dbReference type="SAM" id="MobiDB-lite"/>
    </source>
</evidence>
<gene>
    <name evidence="2" type="ordered locus">ACP_0123</name>
</gene>
<keyword evidence="3" id="KW-1185">Reference proteome</keyword>
<feature type="region of interest" description="Disordered" evidence="1">
    <location>
        <begin position="203"/>
        <end position="239"/>
    </location>
</feature>
<dbReference type="eggNOG" id="ENOG5033F9R">
    <property type="taxonomic scope" value="Bacteria"/>
</dbReference>
<organism evidence="2 3">
    <name type="scientific">Acidobacterium capsulatum (strain ATCC 51196 / DSM 11244 / BCRC 80197 / JCM 7670 / NBRC 15755 / NCIMB 13165 / 161)</name>
    <dbReference type="NCBI Taxonomy" id="240015"/>
    <lineage>
        <taxon>Bacteria</taxon>
        <taxon>Pseudomonadati</taxon>
        <taxon>Acidobacteriota</taxon>
        <taxon>Terriglobia</taxon>
        <taxon>Terriglobales</taxon>
        <taxon>Acidobacteriaceae</taxon>
        <taxon>Acidobacterium</taxon>
    </lineage>
</organism>
<evidence type="ECO:0000313" key="3">
    <source>
        <dbReference type="Proteomes" id="UP000002207"/>
    </source>
</evidence>
<dbReference type="HOGENOM" id="CLU_862288_0_0_0"/>
<dbReference type="EMBL" id="CP001472">
    <property type="protein sequence ID" value="ACO32636.1"/>
    <property type="molecule type" value="Genomic_DNA"/>
</dbReference>
<dbReference type="KEGG" id="aca:ACP_0123"/>
<proteinExistence type="predicted"/>
<name>C1F8J7_ACIC5</name>
<protein>
    <submittedName>
        <fullName evidence="2">Conserved domain protein</fullName>
    </submittedName>
</protein>
<reference evidence="2 3" key="1">
    <citation type="journal article" date="2009" name="Appl. Environ. Microbiol.">
        <title>Three genomes from the phylum Acidobacteria provide insight into the lifestyles of these microorganisms in soils.</title>
        <authorList>
            <person name="Ward N.L."/>
            <person name="Challacombe J.F."/>
            <person name="Janssen P.H."/>
            <person name="Henrissat B."/>
            <person name="Coutinho P.M."/>
            <person name="Wu M."/>
            <person name="Xie G."/>
            <person name="Haft D.H."/>
            <person name="Sait M."/>
            <person name="Badger J."/>
            <person name="Barabote R.D."/>
            <person name="Bradley B."/>
            <person name="Brettin T.S."/>
            <person name="Brinkac L.M."/>
            <person name="Bruce D."/>
            <person name="Creasy T."/>
            <person name="Daugherty S.C."/>
            <person name="Davidsen T.M."/>
            <person name="DeBoy R.T."/>
            <person name="Detter J.C."/>
            <person name="Dodson R.J."/>
            <person name="Durkin A.S."/>
            <person name="Ganapathy A."/>
            <person name="Gwinn-Giglio M."/>
            <person name="Han C.S."/>
            <person name="Khouri H."/>
            <person name="Kiss H."/>
            <person name="Kothari S.P."/>
            <person name="Madupu R."/>
            <person name="Nelson K.E."/>
            <person name="Nelson W.C."/>
            <person name="Paulsen I."/>
            <person name="Penn K."/>
            <person name="Ren Q."/>
            <person name="Rosovitz M.J."/>
            <person name="Selengut J.D."/>
            <person name="Shrivastava S."/>
            <person name="Sullivan S.A."/>
            <person name="Tapia R."/>
            <person name="Thompson L.S."/>
            <person name="Watkins K.L."/>
            <person name="Yang Q."/>
            <person name="Yu C."/>
            <person name="Zafar N."/>
            <person name="Zhou L."/>
            <person name="Kuske C.R."/>
        </authorList>
    </citation>
    <scope>NUCLEOTIDE SEQUENCE [LARGE SCALE GENOMIC DNA]</scope>
    <source>
        <strain evidence="3">ATCC 51196 / DSM 11244 / BCRC 80197 / JCM 7670 / NBRC 15755 / NCIMB 13165 / 161</strain>
    </source>
</reference>
<dbReference type="InParanoid" id="C1F8J7"/>
<dbReference type="Proteomes" id="UP000002207">
    <property type="component" value="Chromosome"/>
</dbReference>